<sequence length="441" mass="48682">MKSNNDNLWQINFLKFRALQAKLNQLTERFGESVAINPELFTMTNESVIARKETGRKSMIVSAVQMRKKLKTALKVPPGRIVQSLKVGVSDNSRRIKYVRCFSGHRDGIWDIATSRTPSAILASASADQTCLLWSLDSGSCIAQYFGHSGSVNGVSFSPAFIDSSDALMATASGDQTTHIWKANILDSELSAKAIVRQPLCRLTGHTGVVISVAWLAGGDQLITASWDRTANIYDAERGEILSVLSGHDEELNHCSTHMSQKLVTTSSRDSTFRLWDFREPIQSVAVFQGHTDSITSVIFSPNDKLVSGSDDRSIKVAIASVRLDSAANRLAISSKNLVAIPHDNRNIRICDLNNFRLTRIPRANGRASFFLCILYSFDSIMFSICLIKFSCNSAIISDTKRSHRRIVCAAAWVDEHSINDLITCGFDKQIIAWKTSAGKE</sequence>
<feature type="repeat" description="WD" evidence="6">
    <location>
        <begin position="203"/>
        <end position="244"/>
    </location>
</feature>
<dbReference type="CDD" id="cd00200">
    <property type="entry name" value="WD40"/>
    <property type="match status" value="1"/>
</dbReference>
<dbReference type="WBParaSite" id="DME_0000067501-mRNA-1">
    <property type="protein sequence ID" value="DME_0000067501-mRNA-1"/>
    <property type="gene ID" value="DME_0000067501"/>
</dbReference>
<keyword evidence="4" id="KW-0539">Nucleus</keyword>
<evidence type="ECO:0000256" key="6">
    <source>
        <dbReference type="PROSITE-ProRule" id="PRU00221"/>
    </source>
</evidence>
<evidence type="ECO:0000313" key="8">
    <source>
        <dbReference type="Proteomes" id="UP000038040"/>
    </source>
</evidence>
<evidence type="ECO:0000256" key="2">
    <source>
        <dbReference type="ARBA" id="ARBA00004496"/>
    </source>
</evidence>
<dbReference type="PANTHER" id="PTHR19855:SF12">
    <property type="entry name" value="WD REPEAT-CONTAINING PROTEIN 37"/>
    <property type="match status" value="1"/>
</dbReference>
<reference evidence="10" key="1">
    <citation type="submission" date="2016-04" db="UniProtKB">
        <authorList>
            <consortium name="WormBaseParasite"/>
        </authorList>
    </citation>
    <scope>IDENTIFICATION</scope>
</reference>
<dbReference type="InterPro" id="IPR015943">
    <property type="entry name" value="WD40/YVTN_repeat-like_dom_sf"/>
</dbReference>
<evidence type="ECO:0000313" key="10">
    <source>
        <dbReference type="WBParaSite" id="DME_0000067501-mRNA-1"/>
    </source>
</evidence>
<dbReference type="Proteomes" id="UP000274756">
    <property type="component" value="Unassembled WGS sequence"/>
</dbReference>
<comment type="subcellular location">
    <subcellularLocation>
        <location evidence="2">Cytoplasm</location>
    </subcellularLocation>
    <subcellularLocation>
        <location evidence="1">Nucleus</location>
    </subcellularLocation>
</comment>
<gene>
    <name evidence="7" type="ORF">DME_LOCUS5035</name>
</gene>
<evidence type="ECO:0000313" key="7">
    <source>
        <dbReference type="EMBL" id="VDN55062.1"/>
    </source>
</evidence>
<dbReference type="InterPro" id="IPR036322">
    <property type="entry name" value="WD40_repeat_dom_sf"/>
</dbReference>
<dbReference type="STRING" id="318479.A0A158Q2R6"/>
<name>A0A158Q2R6_DRAME</name>
<dbReference type="PROSITE" id="PS50082">
    <property type="entry name" value="WD_REPEATS_2"/>
    <property type="match status" value="5"/>
</dbReference>
<organism evidence="8 10">
    <name type="scientific">Dracunculus medinensis</name>
    <name type="common">Guinea worm</name>
    <dbReference type="NCBI Taxonomy" id="318479"/>
    <lineage>
        <taxon>Eukaryota</taxon>
        <taxon>Metazoa</taxon>
        <taxon>Ecdysozoa</taxon>
        <taxon>Nematoda</taxon>
        <taxon>Chromadorea</taxon>
        <taxon>Rhabditida</taxon>
        <taxon>Spirurina</taxon>
        <taxon>Dracunculoidea</taxon>
        <taxon>Dracunculidae</taxon>
        <taxon>Dracunculus</taxon>
    </lineage>
</organism>
<feature type="repeat" description="WD" evidence="6">
    <location>
        <begin position="288"/>
        <end position="317"/>
    </location>
</feature>
<evidence type="ECO:0000256" key="5">
    <source>
        <dbReference type="ARBA" id="ARBA00040954"/>
    </source>
</evidence>
<dbReference type="PANTHER" id="PTHR19855">
    <property type="entry name" value="WD40 REPEAT PROTEIN 12, 37"/>
    <property type="match status" value="1"/>
</dbReference>
<feature type="repeat" description="WD" evidence="6">
    <location>
        <begin position="145"/>
        <end position="182"/>
    </location>
</feature>
<dbReference type="Pfam" id="PF00400">
    <property type="entry name" value="WD40"/>
    <property type="match status" value="5"/>
</dbReference>
<dbReference type="GO" id="GO:0005737">
    <property type="term" value="C:cytoplasm"/>
    <property type="evidence" value="ECO:0007669"/>
    <property type="project" value="UniProtKB-SubCell"/>
</dbReference>
<protein>
    <recommendedName>
        <fullName evidence="5">WD repeat-containing protein 37</fullName>
    </recommendedName>
</protein>
<evidence type="ECO:0000256" key="4">
    <source>
        <dbReference type="ARBA" id="ARBA00023242"/>
    </source>
</evidence>
<feature type="repeat" description="WD" evidence="6">
    <location>
        <begin position="245"/>
        <end position="279"/>
    </location>
</feature>
<feature type="repeat" description="WD" evidence="6">
    <location>
        <begin position="102"/>
        <end position="144"/>
    </location>
</feature>
<dbReference type="OrthoDB" id="9984207at2759"/>
<reference evidence="7 9" key="2">
    <citation type="submission" date="2018-11" db="EMBL/GenBank/DDBJ databases">
        <authorList>
            <consortium name="Pathogen Informatics"/>
        </authorList>
    </citation>
    <scope>NUCLEOTIDE SEQUENCE [LARGE SCALE GENOMIC DNA]</scope>
</reference>
<dbReference type="EMBL" id="UYYG01001151">
    <property type="protein sequence ID" value="VDN55062.1"/>
    <property type="molecule type" value="Genomic_DNA"/>
</dbReference>
<keyword evidence="9" id="KW-1185">Reference proteome</keyword>
<dbReference type="Gene3D" id="2.130.10.10">
    <property type="entry name" value="YVTN repeat-like/Quinoprotein amine dehydrogenase"/>
    <property type="match status" value="2"/>
</dbReference>
<dbReference type="SMART" id="SM00320">
    <property type="entry name" value="WD40"/>
    <property type="match status" value="6"/>
</dbReference>
<dbReference type="Proteomes" id="UP000038040">
    <property type="component" value="Unplaced"/>
</dbReference>
<evidence type="ECO:0000313" key="9">
    <source>
        <dbReference type="Proteomes" id="UP000274756"/>
    </source>
</evidence>
<dbReference type="AlphaFoldDB" id="A0A158Q2R6"/>
<accession>A0A158Q2R6</accession>
<keyword evidence="6" id="KW-0853">WD repeat</keyword>
<dbReference type="PROSITE" id="PS50294">
    <property type="entry name" value="WD_REPEATS_REGION"/>
    <property type="match status" value="3"/>
</dbReference>
<dbReference type="SUPFAM" id="SSF50978">
    <property type="entry name" value="WD40 repeat-like"/>
    <property type="match status" value="1"/>
</dbReference>
<dbReference type="GO" id="GO:0005634">
    <property type="term" value="C:nucleus"/>
    <property type="evidence" value="ECO:0007669"/>
    <property type="project" value="UniProtKB-SubCell"/>
</dbReference>
<keyword evidence="3" id="KW-0963">Cytoplasm</keyword>
<evidence type="ECO:0000256" key="3">
    <source>
        <dbReference type="ARBA" id="ARBA00022490"/>
    </source>
</evidence>
<dbReference type="InterPro" id="IPR001680">
    <property type="entry name" value="WD40_rpt"/>
</dbReference>
<evidence type="ECO:0000256" key="1">
    <source>
        <dbReference type="ARBA" id="ARBA00004123"/>
    </source>
</evidence>
<proteinExistence type="predicted"/>